<feature type="region of interest" description="Disordered" evidence="1">
    <location>
        <begin position="55"/>
        <end position="74"/>
    </location>
</feature>
<reference evidence="2 3" key="1">
    <citation type="submission" date="2019-02" db="EMBL/GenBank/DDBJ databases">
        <title>Deep-cultivation of Planctomycetes and their phenomic and genomic characterization uncovers novel biology.</title>
        <authorList>
            <person name="Wiegand S."/>
            <person name="Jogler M."/>
            <person name="Boedeker C."/>
            <person name="Pinto D."/>
            <person name="Vollmers J."/>
            <person name="Rivas-Marin E."/>
            <person name="Kohn T."/>
            <person name="Peeters S.H."/>
            <person name="Heuer A."/>
            <person name="Rast P."/>
            <person name="Oberbeckmann S."/>
            <person name="Bunk B."/>
            <person name="Jeske O."/>
            <person name="Meyerdierks A."/>
            <person name="Storesund J.E."/>
            <person name="Kallscheuer N."/>
            <person name="Luecker S."/>
            <person name="Lage O.M."/>
            <person name="Pohl T."/>
            <person name="Merkel B.J."/>
            <person name="Hornburger P."/>
            <person name="Mueller R.-W."/>
            <person name="Bruemmer F."/>
            <person name="Labrenz M."/>
            <person name="Spormann A.M."/>
            <person name="Op den Camp H."/>
            <person name="Overmann J."/>
            <person name="Amann R."/>
            <person name="Jetten M.S.M."/>
            <person name="Mascher T."/>
            <person name="Medema M.H."/>
            <person name="Devos D.P."/>
            <person name="Kaster A.-K."/>
            <person name="Ovreas L."/>
            <person name="Rohde M."/>
            <person name="Galperin M.Y."/>
            <person name="Jogler C."/>
        </authorList>
    </citation>
    <scope>NUCLEOTIDE SEQUENCE [LARGE SCALE GENOMIC DNA]</scope>
    <source>
        <strain evidence="2 3">HG15A2</strain>
    </source>
</reference>
<dbReference type="AlphaFoldDB" id="A0A517N1D2"/>
<sequence>MEPAWPLQLPPFFCVEQSLFRRLCRHCRGIRSFWDSDTPWSRNYSQVTTPNLRDHLGRVTGKSPKSETFLKKLS</sequence>
<dbReference type="Proteomes" id="UP000319852">
    <property type="component" value="Chromosome"/>
</dbReference>
<proteinExistence type="predicted"/>
<gene>
    <name evidence="2" type="ORF">HG15A2_42860</name>
</gene>
<evidence type="ECO:0000256" key="1">
    <source>
        <dbReference type="SAM" id="MobiDB-lite"/>
    </source>
</evidence>
<dbReference type="EMBL" id="CP036263">
    <property type="protein sequence ID" value="QDT00944.1"/>
    <property type="molecule type" value="Genomic_DNA"/>
</dbReference>
<accession>A0A517N1D2</accession>
<protein>
    <submittedName>
        <fullName evidence="2">Uncharacterized protein</fullName>
    </submittedName>
</protein>
<evidence type="ECO:0000313" key="2">
    <source>
        <dbReference type="EMBL" id="QDT00944.1"/>
    </source>
</evidence>
<feature type="compositionally biased region" description="Basic and acidic residues" evidence="1">
    <location>
        <begin position="64"/>
        <end position="74"/>
    </location>
</feature>
<keyword evidence="3" id="KW-1185">Reference proteome</keyword>
<dbReference type="KEGG" id="amob:HG15A2_42860"/>
<evidence type="ECO:0000313" key="3">
    <source>
        <dbReference type="Proteomes" id="UP000319852"/>
    </source>
</evidence>
<name>A0A517N1D2_9BACT</name>
<organism evidence="2 3">
    <name type="scientific">Adhaeretor mobilis</name>
    <dbReference type="NCBI Taxonomy" id="1930276"/>
    <lineage>
        <taxon>Bacteria</taxon>
        <taxon>Pseudomonadati</taxon>
        <taxon>Planctomycetota</taxon>
        <taxon>Planctomycetia</taxon>
        <taxon>Pirellulales</taxon>
        <taxon>Lacipirellulaceae</taxon>
        <taxon>Adhaeretor</taxon>
    </lineage>
</organism>